<evidence type="ECO:0000259" key="3">
    <source>
        <dbReference type="Pfam" id="PF02369"/>
    </source>
</evidence>
<dbReference type="SUPFAM" id="SSF49373">
    <property type="entry name" value="Invasin/intimin cell-adhesion fragments"/>
    <property type="match status" value="1"/>
</dbReference>
<dbReference type="EMBL" id="BMFP01000005">
    <property type="protein sequence ID" value="GGG20733.1"/>
    <property type="molecule type" value="Genomic_DNA"/>
</dbReference>
<keyword evidence="2" id="KW-0732">Signal</keyword>
<comment type="caution">
    <text evidence="4">The sequence shown here is derived from an EMBL/GenBank/DDBJ whole genome shotgun (WGS) entry which is preliminary data.</text>
</comment>
<keyword evidence="5" id="KW-1185">Reference proteome</keyword>
<dbReference type="RefSeq" id="WP_188501945.1">
    <property type="nucleotide sequence ID" value="NZ_BMFP01000005.1"/>
</dbReference>
<accession>A0ABQ1W9N6</accession>
<evidence type="ECO:0000313" key="4">
    <source>
        <dbReference type="EMBL" id="GGG20733.1"/>
    </source>
</evidence>
<organism evidence="4 5">
    <name type="scientific">Pontibacter amylolyticus</name>
    <dbReference type="NCBI Taxonomy" id="1424080"/>
    <lineage>
        <taxon>Bacteria</taxon>
        <taxon>Pseudomonadati</taxon>
        <taxon>Bacteroidota</taxon>
        <taxon>Cytophagia</taxon>
        <taxon>Cytophagales</taxon>
        <taxon>Hymenobacteraceae</taxon>
        <taxon>Pontibacter</taxon>
    </lineage>
</organism>
<dbReference type="Gene3D" id="2.60.40.1120">
    <property type="entry name" value="Carboxypeptidase-like, regulatory domain"/>
    <property type="match status" value="1"/>
</dbReference>
<dbReference type="Pfam" id="PF02369">
    <property type="entry name" value="Big_1"/>
    <property type="match status" value="1"/>
</dbReference>
<evidence type="ECO:0000256" key="2">
    <source>
        <dbReference type="SAM" id="SignalP"/>
    </source>
</evidence>
<feature type="region of interest" description="Disordered" evidence="1">
    <location>
        <begin position="234"/>
        <end position="277"/>
    </location>
</feature>
<name>A0ABQ1W9N6_9BACT</name>
<dbReference type="InterPro" id="IPR003344">
    <property type="entry name" value="Big_1_dom"/>
</dbReference>
<gene>
    <name evidence="4" type="ORF">GCM10011323_25910</name>
</gene>
<dbReference type="Proteomes" id="UP000634043">
    <property type="component" value="Unassembled WGS sequence"/>
</dbReference>
<feature type="domain" description="Big-1" evidence="3">
    <location>
        <begin position="52"/>
        <end position="124"/>
    </location>
</feature>
<proteinExistence type="predicted"/>
<reference evidence="5" key="1">
    <citation type="journal article" date="2019" name="Int. J. Syst. Evol. Microbiol.">
        <title>The Global Catalogue of Microorganisms (GCM) 10K type strain sequencing project: providing services to taxonomists for standard genome sequencing and annotation.</title>
        <authorList>
            <consortium name="The Broad Institute Genomics Platform"/>
            <consortium name="The Broad Institute Genome Sequencing Center for Infectious Disease"/>
            <person name="Wu L."/>
            <person name="Ma J."/>
        </authorList>
    </citation>
    <scope>NUCLEOTIDE SEQUENCE [LARGE SCALE GENOMIC DNA]</scope>
    <source>
        <strain evidence="5">CGMCC 1.12749</strain>
    </source>
</reference>
<evidence type="ECO:0000256" key="1">
    <source>
        <dbReference type="SAM" id="MobiDB-lite"/>
    </source>
</evidence>
<sequence>MKILNSLRFTFILILCATLTNCDDDDPVVCNTIAVHDGNDQGGVIGQALSKDLQVKVTNTDGKPLPNTTVRWEVVEGGGSLSVSNSKTNEEGIASSSWTFGQSNGRVRATLENSSQCKSSSTEFKAEPISLTLNSSSTHIDPIGVKSQENCFEFNYVIGVTTNTDLSHYFIDIEGEYKYETRPSSEFYYATGTVSADRKSVTFMDCYIFGDENYIDDWFTISLYNYSDIEDGEPRENAKPVITSNRIGPFRTNRPPNSPRLANGSDRPVVSARLGRR</sequence>
<feature type="chain" id="PRO_5046615016" description="Big-1 domain-containing protein" evidence="2">
    <location>
        <begin position="23"/>
        <end position="277"/>
    </location>
</feature>
<evidence type="ECO:0000313" key="5">
    <source>
        <dbReference type="Proteomes" id="UP000634043"/>
    </source>
</evidence>
<dbReference type="InterPro" id="IPR008964">
    <property type="entry name" value="Invasin/intimin_cell_adhesion"/>
</dbReference>
<feature type="signal peptide" evidence="2">
    <location>
        <begin position="1"/>
        <end position="22"/>
    </location>
</feature>
<protein>
    <recommendedName>
        <fullName evidence="3">Big-1 domain-containing protein</fullName>
    </recommendedName>
</protein>